<dbReference type="SMART" id="SM00899">
    <property type="entry name" value="FeoA"/>
    <property type="match status" value="1"/>
</dbReference>
<organism evidence="3 4">
    <name type="scientific">Romboutsia lituseburensis DSM 797</name>
    <dbReference type="NCBI Taxonomy" id="1121325"/>
    <lineage>
        <taxon>Bacteria</taxon>
        <taxon>Bacillati</taxon>
        <taxon>Bacillota</taxon>
        <taxon>Clostridia</taxon>
        <taxon>Peptostreptococcales</taxon>
        <taxon>Peptostreptococcaceae</taxon>
        <taxon>Romboutsia</taxon>
    </lineage>
</organism>
<evidence type="ECO:0000313" key="4">
    <source>
        <dbReference type="Proteomes" id="UP000199068"/>
    </source>
</evidence>
<protein>
    <submittedName>
        <fullName evidence="3">Ferrous iron transport protein A</fullName>
    </submittedName>
</protein>
<keyword evidence="1" id="KW-0408">Iron</keyword>
<dbReference type="SUPFAM" id="SSF50037">
    <property type="entry name" value="C-terminal domain of transcriptional repressors"/>
    <property type="match status" value="1"/>
</dbReference>
<accession>A0A1G9JCK6</accession>
<dbReference type="PANTHER" id="PTHR42954">
    <property type="entry name" value="FE(2+) TRANSPORT PROTEIN A"/>
    <property type="match status" value="1"/>
</dbReference>
<dbReference type="EMBL" id="FNGW01000001">
    <property type="protein sequence ID" value="SDL35280.1"/>
    <property type="molecule type" value="Genomic_DNA"/>
</dbReference>
<dbReference type="GO" id="GO:0046914">
    <property type="term" value="F:transition metal ion binding"/>
    <property type="evidence" value="ECO:0007669"/>
    <property type="project" value="InterPro"/>
</dbReference>
<dbReference type="InterPro" id="IPR007167">
    <property type="entry name" value="Fe-transptr_FeoA-like"/>
</dbReference>
<dbReference type="RefSeq" id="WP_092722699.1">
    <property type="nucleotide sequence ID" value="NZ_FNGW01000001.1"/>
</dbReference>
<keyword evidence="4" id="KW-1185">Reference proteome</keyword>
<dbReference type="InterPro" id="IPR038157">
    <property type="entry name" value="FeoA_core_dom"/>
</dbReference>
<gene>
    <name evidence="3" type="ORF">SAMN04515677_101602</name>
</gene>
<dbReference type="PANTHER" id="PTHR42954:SF2">
    <property type="entry name" value="FE(2+) TRANSPORT PROTEIN A"/>
    <property type="match status" value="1"/>
</dbReference>
<feature type="domain" description="Ferrous iron transporter FeoA-like" evidence="2">
    <location>
        <begin position="1"/>
        <end position="73"/>
    </location>
</feature>
<dbReference type="InterPro" id="IPR052713">
    <property type="entry name" value="FeoA"/>
</dbReference>
<dbReference type="Proteomes" id="UP000199068">
    <property type="component" value="Unassembled WGS sequence"/>
</dbReference>
<dbReference type="InterPro" id="IPR008988">
    <property type="entry name" value="Transcriptional_repressor_C"/>
</dbReference>
<dbReference type="Pfam" id="PF04023">
    <property type="entry name" value="FeoA"/>
    <property type="match status" value="1"/>
</dbReference>
<dbReference type="AlphaFoldDB" id="A0A1G9JCK6"/>
<evidence type="ECO:0000259" key="2">
    <source>
        <dbReference type="SMART" id="SM00899"/>
    </source>
</evidence>
<name>A0A1G9JCK6_9FIRM</name>
<sequence length="75" mass="8352">MTVHDLKIGQKAIIKVINSDEKIKKRLLALGCVEGTEIQVKKVAPLSDPIVVSFRGFDMAIRKHTAKKIQVKTLI</sequence>
<reference evidence="3 4" key="1">
    <citation type="submission" date="2016-10" db="EMBL/GenBank/DDBJ databases">
        <authorList>
            <person name="de Groot N.N."/>
        </authorList>
    </citation>
    <scope>NUCLEOTIDE SEQUENCE [LARGE SCALE GENOMIC DNA]</scope>
    <source>
        <strain evidence="3 4">DSM 797</strain>
    </source>
</reference>
<dbReference type="Gene3D" id="2.30.30.90">
    <property type="match status" value="1"/>
</dbReference>
<evidence type="ECO:0000313" key="3">
    <source>
        <dbReference type="EMBL" id="SDL35280.1"/>
    </source>
</evidence>
<dbReference type="STRING" id="1121325.SAMN04515677_101602"/>
<proteinExistence type="predicted"/>
<evidence type="ECO:0000256" key="1">
    <source>
        <dbReference type="ARBA" id="ARBA00023004"/>
    </source>
</evidence>